<dbReference type="InterPro" id="IPR025736">
    <property type="entry name" value="PucR_C-HTH_dom"/>
</dbReference>
<reference evidence="5 6" key="1">
    <citation type="submission" date="2024-06" db="EMBL/GenBank/DDBJ databases">
        <title>The Natural Products Discovery Center: Release of the First 8490 Sequenced Strains for Exploring Actinobacteria Biosynthetic Diversity.</title>
        <authorList>
            <person name="Kalkreuter E."/>
            <person name="Kautsar S.A."/>
            <person name="Yang D."/>
            <person name="Bader C.D."/>
            <person name="Teijaro C.N."/>
            <person name="Fluegel L."/>
            <person name="Davis C.M."/>
            <person name="Simpson J.R."/>
            <person name="Lauterbach L."/>
            <person name="Steele A.D."/>
            <person name="Gui C."/>
            <person name="Meng S."/>
            <person name="Li G."/>
            <person name="Viehrig K."/>
            <person name="Ye F."/>
            <person name="Su P."/>
            <person name="Kiefer A.F."/>
            <person name="Nichols A."/>
            <person name="Cepeda A.J."/>
            <person name="Yan W."/>
            <person name="Fan B."/>
            <person name="Jiang Y."/>
            <person name="Adhikari A."/>
            <person name="Zheng C.-J."/>
            <person name="Schuster L."/>
            <person name="Cowan T.M."/>
            <person name="Smanski M.J."/>
            <person name="Chevrette M.G."/>
            <person name="De Carvalho L.P.S."/>
            <person name="Shen B."/>
        </authorList>
    </citation>
    <scope>NUCLEOTIDE SEQUENCE [LARGE SCALE GENOMIC DNA]</scope>
    <source>
        <strain evidence="5 6">NPDC019434</strain>
    </source>
</reference>
<dbReference type="InterPro" id="IPR025751">
    <property type="entry name" value="RsbRD_N_dom"/>
</dbReference>
<gene>
    <name evidence="5" type="ORF">ABZ507_23905</name>
</gene>
<comment type="similarity">
    <text evidence="1">Belongs to the CdaR family.</text>
</comment>
<dbReference type="Pfam" id="PF17853">
    <property type="entry name" value="GGDEF_2"/>
    <property type="match status" value="1"/>
</dbReference>
<evidence type="ECO:0000259" key="3">
    <source>
        <dbReference type="Pfam" id="PF14361"/>
    </source>
</evidence>
<dbReference type="PANTHER" id="PTHR33744:SF1">
    <property type="entry name" value="DNA-BINDING TRANSCRIPTIONAL ACTIVATOR ADER"/>
    <property type="match status" value="1"/>
</dbReference>
<evidence type="ECO:0000256" key="1">
    <source>
        <dbReference type="ARBA" id="ARBA00006754"/>
    </source>
</evidence>
<dbReference type="InterPro" id="IPR041522">
    <property type="entry name" value="CdaR_GGDEF"/>
</dbReference>
<dbReference type="Proteomes" id="UP001550535">
    <property type="component" value="Unassembled WGS sequence"/>
</dbReference>
<organism evidence="5 6">
    <name type="scientific">Nocardia niwae</name>
    <dbReference type="NCBI Taxonomy" id="626084"/>
    <lineage>
        <taxon>Bacteria</taxon>
        <taxon>Bacillati</taxon>
        <taxon>Actinomycetota</taxon>
        <taxon>Actinomycetes</taxon>
        <taxon>Mycobacteriales</taxon>
        <taxon>Nocardiaceae</taxon>
        <taxon>Nocardia</taxon>
    </lineage>
</organism>
<dbReference type="Gene3D" id="1.10.10.2840">
    <property type="entry name" value="PucR C-terminal helix-turn-helix domain"/>
    <property type="match status" value="1"/>
</dbReference>
<sequence length="393" mass="42411">MARPLHSIAATELARQLLDSVGSMADELADRIVASERAYLDSQLLTREQLRGACLDNLSAMLGYLAGRDPVRLESARAAGRLKAEQGLPIAAMLHAYRLGSQLIWEELMVRAGGVAHGELLKIPGALWAMVDRYSDAAAEAYRETETLVALADIESRARVIRTLFDDHAENPAVVLDAARTLGLPESGVFVVVAAEADSDRNTMAAAIAKLNDRGIVSIWDFYADTRTGLICAPTSTEIDGAISLLGAAVEARAGVSRVFGGPQGIAAARDEARLALKCIPRGAVAMTRYESEPVALLVVRLPDAARSAAAQILGPLMQLPEAERTALLHTLEVWFDCKGSTVAAAQQMHYHRNTVLYRLRKIRDLTGRDCDQPAQAAELYVALQATRLLRPL</sequence>
<evidence type="ECO:0000259" key="2">
    <source>
        <dbReference type="Pfam" id="PF13556"/>
    </source>
</evidence>
<protein>
    <submittedName>
        <fullName evidence="5">Helix-turn-helix domain-containing protein</fullName>
    </submittedName>
</protein>
<evidence type="ECO:0000259" key="4">
    <source>
        <dbReference type="Pfam" id="PF17853"/>
    </source>
</evidence>
<dbReference type="InterPro" id="IPR051448">
    <property type="entry name" value="CdaR-like_regulators"/>
</dbReference>
<dbReference type="PANTHER" id="PTHR33744">
    <property type="entry name" value="CARBOHYDRATE DIACID REGULATOR"/>
    <property type="match status" value="1"/>
</dbReference>
<comment type="caution">
    <text evidence="5">The sequence shown here is derived from an EMBL/GenBank/DDBJ whole genome shotgun (WGS) entry which is preliminary data.</text>
</comment>
<feature type="domain" description="CdaR GGDEF-like" evidence="4">
    <location>
        <begin position="173"/>
        <end position="278"/>
    </location>
</feature>
<name>A0ABV2XG45_9NOCA</name>
<feature type="domain" description="PucR C-terminal helix-turn-helix" evidence="2">
    <location>
        <begin position="328"/>
        <end position="386"/>
    </location>
</feature>
<accession>A0ABV2XG45</accession>
<dbReference type="InterPro" id="IPR042070">
    <property type="entry name" value="PucR_C-HTH_sf"/>
</dbReference>
<feature type="domain" description="RsbT co-antagonist protein RsbRD N-terminal" evidence="3">
    <location>
        <begin position="23"/>
        <end position="156"/>
    </location>
</feature>
<dbReference type="EMBL" id="JBEYBR010000069">
    <property type="protein sequence ID" value="MEU2124863.1"/>
    <property type="molecule type" value="Genomic_DNA"/>
</dbReference>
<keyword evidence="6" id="KW-1185">Reference proteome</keyword>
<dbReference type="Pfam" id="PF13556">
    <property type="entry name" value="HTH_30"/>
    <property type="match status" value="1"/>
</dbReference>
<evidence type="ECO:0000313" key="6">
    <source>
        <dbReference type="Proteomes" id="UP001550535"/>
    </source>
</evidence>
<dbReference type="RefSeq" id="WP_357992680.1">
    <property type="nucleotide sequence ID" value="NZ_JBEYBR010000069.1"/>
</dbReference>
<proteinExistence type="inferred from homology"/>
<dbReference type="Pfam" id="PF14361">
    <property type="entry name" value="RsbRD_N"/>
    <property type="match status" value="1"/>
</dbReference>
<evidence type="ECO:0000313" key="5">
    <source>
        <dbReference type="EMBL" id="MEU2124863.1"/>
    </source>
</evidence>